<evidence type="ECO:0000256" key="2">
    <source>
        <dbReference type="SAM" id="Phobius"/>
    </source>
</evidence>
<evidence type="ECO:0000313" key="3">
    <source>
        <dbReference type="EMBL" id="MDP0398090.1"/>
    </source>
</evidence>
<gene>
    <name evidence="3" type="ORF">Q7X28_09140</name>
</gene>
<dbReference type="RefSeq" id="WP_305111073.1">
    <property type="nucleotide sequence ID" value="NZ_JAUTIX010000003.1"/>
</dbReference>
<comment type="caution">
    <text evidence="3">The sequence shown here is derived from an EMBL/GenBank/DDBJ whole genome shotgun (WGS) entry which is preliminary data.</text>
</comment>
<feature type="transmembrane region" description="Helical" evidence="2">
    <location>
        <begin position="9"/>
        <end position="28"/>
    </location>
</feature>
<feature type="compositionally biased region" description="Low complexity" evidence="1">
    <location>
        <begin position="66"/>
        <end position="81"/>
    </location>
</feature>
<feature type="compositionally biased region" description="Basic and acidic residues" evidence="1">
    <location>
        <begin position="86"/>
        <end position="95"/>
    </location>
</feature>
<reference evidence="3" key="1">
    <citation type="submission" date="2023-08" db="EMBL/GenBank/DDBJ databases">
        <title>The draft genome of Tsukamurella strandjordii strain 050030.</title>
        <authorList>
            <person name="Zhao F."/>
            <person name="Feng Y."/>
            <person name="Zong Z."/>
        </authorList>
    </citation>
    <scope>NUCLEOTIDE SEQUENCE</scope>
    <source>
        <strain evidence="3">050030</strain>
    </source>
</reference>
<organism evidence="3 4">
    <name type="scientific">Tsukamurella strandjordii</name>
    <dbReference type="NCBI Taxonomy" id="147577"/>
    <lineage>
        <taxon>Bacteria</taxon>
        <taxon>Bacillati</taxon>
        <taxon>Actinomycetota</taxon>
        <taxon>Actinomycetes</taxon>
        <taxon>Mycobacteriales</taxon>
        <taxon>Tsukamurellaceae</taxon>
        <taxon>Tsukamurella</taxon>
    </lineage>
</organism>
<keyword evidence="2" id="KW-0812">Transmembrane</keyword>
<feature type="transmembrane region" description="Helical" evidence="2">
    <location>
        <begin position="34"/>
        <end position="53"/>
    </location>
</feature>
<sequence>MSGNRQRRGWGPVIAVAAAAALIALMVLRPVGPIPLLLLGGVAALALIIAVSGGGSPTAGLAQPHAAPTGRPRPSARAAAPAPKPSRRERWDRARTRHDEVLSEYGAYELDPEMLLRFPAMWDLGAEKVMAFHDALDHAGALRTDDFPGDTARADEYAEAVTDLRAAWFAADRYARSTGVDNLAPEDARDLDRGLKLYRHAQAAQAAERAAYLDQVVSTVDRLVDRGVITRTPALRAELESRARKAIEG</sequence>
<accession>A0AA90S7Y0</accession>
<feature type="region of interest" description="Disordered" evidence="1">
    <location>
        <begin position="59"/>
        <end position="95"/>
    </location>
</feature>
<evidence type="ECO:0000256" key="1">
    <source>
        <dbReference type="SAM" id="MobiDB-lite"/>
    </source>
</evidence>
<evidence type="ECO:0000313" key="4">
    <source>
        <dbReference type="Proteomes" id="UP001178281"/>
    </source>
</evidence>
<keyword evidence="2" id="KW-1133">Transmembrane helix</keyword>
<protein>
    <submittedName>
        <fullName evidence="3">Uncharacterized protein</fullName>
    </submittedName>
</protein>
<dbReference type="AlphaFoldDB" id="A0AA90S7Y0"/>
<proteinExistence type="predicted"/>
<dbReference type="EMBL" id="JAUTIX010000003">
    <property type="protein sequence ID" value="MDP0398090.1"/>
    <property type="molecule type" value="Genomic_DNA"/>
</dbReference>
<keyword evidence="2" id="KW-0472">Membrane</keyword>
<name>A0AA90S7Y0_9ACTN</name>
<dbReference type="Proteomes" id="UP001178281">
    <property type="component" value="Unassembled WGS sequence"/>
</dbReference>
<keyword evidence="4" id="KW-1185">Reference proteome</keyword>